<feature type="compositionally biased region" description="Low complexity" evidence="2">
    <location>
        <begin position="623"/>
        <end position="633"/>
    </location>
</feature>
<accession>A0AAD6XD10</accession>
<evidence type="ECO:0000256" key="2">
    <source>
        <dbReference type="SAM" id="MobiDB-lite"/>
    </source>
</evidence>
<feature type="compositionally biased region" description="Basic and acidic residues" evidence="2">
    <location>
        <begin position="814"/>
        <end position="829"/>
    </location>
</feature>
<dbReference type="Gene3D" id="3.40.50.2000">
    <property type="entry name" value="Glycogen Phosphorylase B"/>
    <property type="match status" value="2"/>
</dbReference>
<dbReference type="PANTHER" id="PTHR48050:SF27">
    <property type="entry name" value="GLUCOSYLTRANSFERASE, PUTATIVE (AFU_ORTHOLOGUE AFUA_7G04880)-RELATED"/>
    <property type="match status" value="1"/>
</dbReference>
<dbReference type="InterPro" id="IPR004276">
    <property type="entry name" value="GlycoTrans_28_N"/>
</dbReference>
<dbReference type="FunFam" id="3.40.50.2000:FF:000100">
    <property type="entry name" value="Glycosyltransferase family 1 protein"/>
    <property type="match status" value="1"/>
</dbReference>
<evidence type="ECO:0000256" key="1">
    <source>
        <dbReference type="ARBA" id="ARBA00022679"/>
    </source>
</evidence>
<sequence>MILKDVDSDSESSQTYLNDEPPPYERAPFQTPADPAFLDQNAAIGDDGRVDLDLDSKLGRVLASVVPRPPPYILAHYPGIERRDWHIKLNIAIQVVGSRGDVQPFLALGNELQKHGHRVRLATHNVFEDFVRQSGLEFYPIGGDPAELMAYMVKNPGLIPSVKSLRGGDIQRKRAMVLEMLEGCWRSCVEPDTISREPFVAEAIIANPPSFAHVHCAQVLGIPVHLMFTMPWSSTRAFPHPLANVKYTNTEPAFANYVSYGVVDFLTWQGLGGIINKWRDSLDLEPVPMSEGPGLLDTQKVPFTFCWSPALVPKPADWGAHIDVCGFFFRDPPNYTPSPDLDAFLRAGPPPVYIGFGSIVIDDPSRMSAILLQAVKIAGVRAIISRGWSKLDGPPSPNVLFLGDCPHEWLFQHVVAVVHHGGAGTTACGLLNGKPTSIVPFFGDQPFWGNMVAASGAGPKPIHHKAVDERNLAEAITFCLTEEAAAAAGAIANKMKTESGVKTAVASFHANLPLERLKCDILNDRPAAWKVNQGKHKMQLSKQAAEVLLKNSKFKASALKFYETKRIRIEYRRWDPITGATSAGIATATDMLDATAGIFVKPIQASTSATFNKDKDDDKGEGSSRSVVSRTKSSMSTAGAMAAASGKSLGALLTSNVRDVMVDIPLAFTDGLRGVPRLYGEEVKDYGEVKDWKSGLLVGAKTFALATVDGFADLAVQPWKGARDEGALGLVKGFGKGGLGFAAKTQAGAMAIVAYPSQGIYKSIRASSHGKTRMRVMNARQEEAEWLLKSDDQHLLKARVLAGHDELLREHKRQKLEGKRKDGAPERSFKSTKITAVAH</sequence>
<evidence type="ECO:0000259" key="3">
    <source>
        <dbReference type="Pfam" id="PF03033"/>
    </source>
</evidence>
<dbReference type="GO" id="GO:0005975">
    <property type="term" value="P:carbohydrate metabolic process"/>
    <property type="evidence" value="ECO:0007669"/>
    <property type="project" value="InterPro"/>
</dbReference>
<proteinExistence type="predicted"/>
<dbReference type="InterPro" id="IPR050426">
    <property type="entry name" value="Glycosyltransferase_28"/>
</dbReference>
<dbReference type="AlphaFoldDB" id="A0AAD6XD10"/>
<evidence type="ECO:0000313" key="6">
    <source>
        <dbReference type="Proteomes" id="UP001218188"/>
    </source>
</evidence>
<dbReference type="PANTHER" id="PTHR48050">
    <property type="entry name" value="STEROL 3-BETA-GLUCOSYLTRANSFERASE"/>
    <property type="match status" value="1"/>
</dbReference>
<evidence type="ECO:0000313" key="5">
    <source>
        <dbReference type="EMBL" id="KAJ7040779.1"/>
    </source>
</evidence>
<reference evidence="5" key="1">
    <citation type="submission" date="2023-03" db="EMBL/GenBank/DDBJ databases">
        <title>Massive genome expansion in bonnet fungi (Mycena s.s.) driven by repeated elements and novel gene families across ecological guilds.</title>
        <authorList>
            <consortium name="Lawrence Berkeley National Laboratory"/>
            <person name="Harder C.B."/>
            <person name="Miyauchi S."/>
            <person name="Viragh M."/>
            <person name="Kuo A."/>
            <person name="Thoen E."/>
            <person name="Andreopoulos B."/>
            <person name="Lu D."/>
            <person name="Skrede I."/>
            <person name="Drula E."/>
            <person name="Henrissat B."/>
            <person name="Morin E."/>
            <person name="Kohler A."/>
            <person name="Barry K."/>
            <person name="LaButti K."/>
            <person name="Morin E."/>
            <person name="Salamov A."/>
            <person name="Lipzen A."/>
            <person name="Mereny Z."/>
            <person name="Hegedus B."/>
            <person name="Baldrian P."/>
            <person name="Stursova M."/>
            <person name="Weitz H."/>
            <person name="Taylor A."/>
            <person name="Grigoriev I.V."/>
            <person name="Nagy L.G."/>
            <person name="Martin F."/>
            <person name="Kauserud H."/>
        </authorList>
    </citation>
    <scope>NUCLEOTIDE SEQUENCE</scope>
    <source>
        <strain evidence="5">CBHHK200</strain>
    </source>
</reference>
<dbReference type="Proteomes" id="UP001218188">
    <property type="component" value="Unassembled WGS sequence"/>
</dbReference>
<feature type="region of interest" description="Disordered" evidence="2">
    <location>
        <begin position="814"/>
        <end position="839"/>
    </location>
</feature>
<dbReference type="FunFam" id="3.40.50.2000:FF:000009">
    <property type="entry name" value="Sterol 3-beta-glucosyltransferase UGT80A2"/>
    <property type="match status" value="1"/>
</dbReference>
<feature type="region of interest" description="Disordered" evidence="2">
    <location>
        <begin position="610"/>
        <end position="633"/>
    </location>
</feature>
<feature type="region of interest" description="Disordered" evidence="2">
    <location>
        <begin position="1"/>
        <end position="32"/>
    </location>
</feature>
<dbReference type="GO" id="GO:0016906">
    <property type="term" value="F:sterol 3-beta-glucosyltransferase activity"/>
    <property type="evidence" value="ECO:0007669"/>
    <property type="project" value="UniProtKB-ARBA"/>
</dbReference>
<dbReference type="CDD" id="cd03784">
    <property type="entry name" value="GT1_Gtf-like"/>
    <property type="match status" value="1"/>
</dbReference>
<organism evidence="5 6">
    <name type="scientific">Mycena alexandri</name>
    <dbReference type="NCBI Taxonomy" id="1745969"/>
    <lineage>
        <taxon>Eukaryota</taxon>
        <taxon>Fungi</taxon>
        <taxon>Dikarya</taxon>
        <taxon>Basidiomycota</taxon>
        <taxon>Agaricomycotina</taxon>
        <taxon>Agaricomycetes</taxon>
        <taxon>Agaricomycetidae</taxon>
        <taxon>Agaricales</taxon>
        <taxon>Marasmiineae</taxon>
        <taxon>Mycenaceae</taxon>
        <taxon>Mycena</taxon>
    </lineage>
</organism>
<feature type="domain" description="Erythromycin biosynthesis protein CIII-like C-terminal" evidence="4">
    <location>
        <begin position="398"/>
        <end position="495"/>
    </location>
</feature>
<gene>
    <name evidence="5" type="ORF">C8F04DRAFT_1391619</name>
</gene>
<dbReference type="Pfam" id="PF06722">
    <property type="entry name" value="EryCIII-like_C"/>
    <property type="match status" value="1"/>
</dbReference>
<dbReference type="InterPro" id="IPR010610">
    <property type="entry name" value="EryCIII-like_C"/>
</dbReference>
<dbReference type="InterPro" id="IPR002213">
    <property type="entry name" value="UDP_glucos_trans"/>
</dbReference>
<name>A0AAD6XD10_9AGAR</name>
<keyword evidence="6" id="KW-1185">Reference proteome</keyword>
<comment type="caution">
    <text evidence="5">The sequence shown here is derived from an EMBL/GenBank/DDBJ whole genome shotgun (WGS) entry which is preliminary data.</text>
</comment>
<feature type="compositionally biased region" description="Basic and acidic residues" evidence="2">
    <location>
        <begin position="612"/>
        <end position="622"/>
    </location>
</feature>
<evidence type="ECO:0000259" key="4">
    <source>
        <dbReference type="Pfam" id="PF06722"/>
    </source>
</evidence>
<dbReference type="SUPFAM" id="SSF53756">
    <property type="entry name" value="UDP-Glycosyltransferase/glycogen phosphorylase"/>
    <property type="match status" value="1"/>
</dbReference>
<dbReference type="Pfam" id="PF03033">
    <property type="entry name" value="Glyco_transf_28"/>
    <property type="match status" value="1"/>
</dbReference>
<dbReference type="EMBL" id="JARJCM010000020">
    <property type="protein sequence ID" value="KAJ7040779.1"/>
    <property type="molecule type" value="Genomic_DNA"/>
</dbReference>
<protein>
    <submittedName>
        <fullName evidence="5">Sterol glucosyltransferase</fullName>
    </submittedName>
</protein>
<keyword evidence="1" id="KW-0808">Transferase</keyword>
<feature type="domain" description="Glycosyltransferase family 28 N-terminal" evidence="3">
    <location>
        <begin position="91"/>
        <end position="239"/>
    </location>
</feature>